<name>G9MTZ7_HYPVG</name>
<comment type="caution">
    <text evidence="2">The sequence shown here is derived from an EMBL/GenBank/DDBJ whole genome shotgun (WGS) entry which is preliminary data.</text>
</comment>
<dbReference type="eggNOG" id="ENOG502RZ5C">
    <property type="taxonomic scope" value="Eukaryota"/>
</dbReference>
<dbReference type="RefSeq" id="XP_013956274.1">
    <property type="nucleotide sequence ID" value="XM_014100799.1"/>
</dbReference>
<sequence>MVWFLAMSSSRRIVSSLLAAFLLQTRNALAVDVEAGYDPYTAVQAMVNLAEPIHSQIARQVFVSNAAVGDLASLGVWALKYSNGAISHCPDVTELWADNMAMSFPFLAYLAVQKGDTSLMATSVTQCGLQRNVLKTSQYLNWQHNIGPQSQDIYAFGPPIKEILNGALLLGFNDGFLYNYLNVFTFTQLIETALIPVPSKVITVLNAPVTFSAMPAPTDTVYSAP</sequence>
<evidence type="ECO:0000313" key="3">
    <source>
        <dbReference type="Proteomes" id="UP000007115"/>
    </source>
</evidence>
<organism evidence="2 3">
    <name type="scientific">Hypocrea virens (strain Gv29-8 / FGSC 10586)</name>
    <name type="common">Gliocladium virens</name>
    <name type="synonym">Trichoderma virens</name>
    <dbReference type="NCBI Taxonomy" id="413071"/>
    <lineage>
        <taxon>Eukaryota</taxon>
        <taxon>Fungi</taxon>
        <taxon>Dikarya</taxon>
        <taxon>Ascomycota</taxon>
        <taxon>Pezizomycotina</taxon>
        <taxon>Sordariomycetes</taxon>
        <taxon>Hypocreomycetidae</taxon>
        <taxon>Hypocreales</taxon>
        <taxon>Hypocreaceae</taxon>
        <taxon>Trichoderma</taxon>
    </lineage>
</organism>
<dbReference type="InParanoid" id="G9MTZ7"/>
<protein>
    <submittedName>
        <fullName evidence="2">Uncharacterized protein</fullName>
    </submittedName>
</protein>
<keyword evidence="1" id="KW-0732">Signal</keyword>
<dbReference type="GeneID" id="25797425"/>
<feature type="chain" id="PRO_5003523782" evidence="1">
    <location>
        <begin position="31"/>
        <end position="225"/>
    </location>
</feature>
<dbReference type="PANTHER" id="PTHR41814">
    <property type="entry name" value="EXPRESSED PROTEIN"/>
    <property type="match status" value="1"/>
</dbReference>
<dbReference type="OrthoDB" id="4138492at2759"/>
<proteinExistence type="predicted"/>
<dbReference type="PANTHER" id="PTHR41814:SF1">
    <property type="entry name" value="CELLULASE"/>
    <property type="match status" value="1"/>
</dbReference>
<feature type="signal peptide" evidence="1">
    <location>
        <begin position="1"/>
        <end position="30"/>
    </location>
</feature>
<evidence type="ECO:0000256" key="1">
    <source>
        <dbReference type="SAM" id="SignalP"/>
    </source>
</evidence>
<gene>
    <name evidence="2" type="ORF">TRIVIDRAFT_71046</name>
</gene>
<reference evidence="2 3" key="1">
    <citation type="journal article" date="2011" name="Genome Biol.">
        <title>Comparative genome sequence analysis underscores mycoparasitism as the ancestral life style of Trichoderma.</title>
        <authorList>
            <person name="Kubicek C.P."/>
            <person name="Herrera-Estrella A."/>
            <person name="Seidl-Seiboth V."/>
            <person name="Martinez D.A."/>
            <person name="Druzhinina I.S."/>
            <person name="Thon M."/>
            <person name="Zeilinger S."/>
            <person name="Casas-Flores S."/>
            <person name="Horwitz B.A."/>
            <person name="Mukherjee P.K."/>
            <person name="Mukherjee M."/>
            <person name="Kredics L."/>
            <person name="Alcaraz L.D."/>
            <person name="Aerts A."/>
            <person name="Antal Z."/>
            <person name="Atanasova L."/>
            <person name="Cervantes-Badillo M.G."/>
            <person name="Challacombe J."/>
            <person name="Chertkov O."/>
            <person name="McCluskey K."/>
            <person name="Coulpier F."/>
            <person name="Deshpande N."/>
            <person name="von Doehren H."/>
            <person name="Ebbole D.J."/>
            <person name="Esquivel-Naranjo E.U."/>
            <person name="Fekete E."/>
            <person name="Flipphi M."/>
            <person name="Glaser F."/>
            <person name="Gomez-Rodriguez E.Y."/>
            <person name="Gruber S."/>
            <person name="Han C."/>
            <person name="Henrissat B."/>
            <person name="Hermosa R."/>
            <person name="Hernandez-Onate M."/>
            <person name="Karaffa L."/>
            <person name="Kosti I."/>
            <person name="Le Crom S."/>
            <person name="Lindquist E."/>
            <person name="Lucas S."/>
            <person name="Luebeck M."/>
            <person name="Luebeck P.S."/>
            <person name="Margeot A."/>
            <person name="Metz B."/>
            <person name="Misra M."/>
            <person name="Nevalainen H."/>
            <person name="Omann M."/>
            <person name="Packer N."/>
            <person name="Perrone G."/>
            <person name="Uresti-Rivera E.E."/>
            <person name="Salamov A."/>
            <person name="Schmoll M."/>
            <person name="Seiboth B."/>
            <person name="Shapiro H."/>
            <person name="Sukno S."/>
            <person name="Tamayo-Ramos J.A."/>
            <person name="Tisch D."/>
            <person name="Wiest A."/>
            <person name="Wilkinson H.H."/>
            <person name="Zhang M."/>
            <person name="Coutinho P.M."/>
            <person name="Kenerley C.M."/>
            <person name="Monte E."/>
            <person name="Baker S.E."/>
            <person name="Grigoriev I.V."/>
        </authorList>
    </citation>
    <scope>NUCLEOTIDE SEQUENCE [LARGE SCALE GENOMIC DNA]</scope>
    <source>
        <strain evidence="3">Gv29-8 / FGSC 10586</strain>
    </source>
</reference>
<evidence type="ECO:0000313" key="2">
    <source>
        <dbReference type="EMBL" id="EHK22081.1"/>
    </source>
</evidence>
<dbReference type="VEuPathDB" id="FungiDB:TRIVIDRAFT_71046"/>
<keyword evidence="3" id="KW-1185">Reference proteome</keyword>
<accession>G9MTZ7</accession>
<dbReference type="EMBL" id="ABDF02000030">
    <property type="protein sequence ID" value="EHK22081.1"/>
    <property type="molecule type" value="Genomic_DNA"/>
</dbReference>
<dbReference type="Proteomes" id="UP000007115">
    <property type="component" value="Unassembled WGS sequence"/>
</dbReference>
<dbReference type="AlphaFoldDB" id="G9MTZ7"/>
<dbReference type="HOGENOM" id="CLU_1230099_0_0_1"/>